<dbReference type="Proteomes" id="UP000439752">
    <property type="component" value="Unassembled WGS sequence"/>
</dbReference>
<protein>
    <submittedName>
        <fullName evidence="7">Petrobactin iron-siderophore ABC transporter (Binding lipoprotein)</fullName>
    </submittedName>
</protein>
<evidence type="ECO:0000313" key="8">
    <source>
        <dbReference type="Proteomes" id="UP000439752"/>
    </source>
</evidence>
<dbReference type="CDD" id="cd01140">
    <property type="entry name" value="FatB"/>
    <property type="match status" value="1"/>
</dbReference>
<dbReference type="RefSeq" id="WP_159173320.1">
    <property type="nucleotide sequence ID" value="NZ_LR732312.1"/>
</dbReference>
<dbReference type="PROSITE" id="PS50983">
    <property type="entry name" value="FE_B12_PBP"/>
    <property type="match status" value="1"/>
</dbReference>
<dbReference type="InterPro" id="IPR051313">
    <property type="entry name" value="Bact_iron-sidero_bind"/>
</dbReference>
<keyword evidence="4 5" id="KW-0732">Signal</keyword>
<dbReference type="SUPFAM" id="SSF53807">
    <property type="entry name" value="Helical backbone' metal receptor"/>
    <property type="match status" value="1"/>
</dbReference>
<evidence type="ECO:0000256" key="2">
    <source>
        <dbReference type="ARBA" id="ARBA00008814"/>
    </source>
</evidence>
<dbReference type="Gene3D" id="3.40.50.1980">
    <property type="entry name" value="Nitrogenase molybdenum iron protein domain"/>
    <property type="match status" value="2"/>
</dbReference>
<organism evidence="7 8">
    <name type="scientific">Exiguobacterium oxidotolerans</name>
    <dbReference type="NCBI Taxonomy" id="223958"/>
    <lineage>
        <taxon>Bacteria</taxon>
        <taxon>Bacillati</taxon>
        <taxon>Bacillota</taxon>
        <taxon>Bacilli</taxon>
        <taxon>Bacillales</taxon>
        <taxon>Bacillales Family XII. Incertae Sedis</taxon>
        <taxon>Exiguobacterium</taxon>
    </lineage>
</organism>
<evidence type="ECO:0000256" key="5">
    <source>
        <dbReference type="SAM" id="SignalP"/>
    </source>
</evidence>
<accession>A0A653I9H9</accession>
<dbReference type="Pfam" id="PF01497">
    <property type="entry name" value="Peripla_BP_2"/>
    <property type="match status" value="1"/>
</dbReference>
<dbReference type="InterPro" id="IPR033870">
    <property type="entry name" value="FatB"/>
</dbReference>
<dbReference type="PANTHER" id="PTHR30532">
    <property type="entry name" value="IRON III DICITRATE-BINDING PERIPLASMIC PROTEIN"/>
    <property type="match status" value="1"/>
</dbReference>
<comment type="subcellular location">
    <subcellularLocation>
        <location evidence="1">Cell envelope</location>
    </subcellularLocation>
</comment>
<dbReference type="PANTHER" id="PTHR30532:SF28">
    <property type="entry name" value="PETROBACTIN-BINDING PROTEIN YCLQ"/>
    <property type="match status" value="1"/>
</dbReference>
<dbReference type="GO" id="GO:0030288">
    <property type="term" value="C:outer membrane-bounded periplasmic space"/>
    <property type="evidence" value="ECO:0007669"/>
    <property type="project" value="TreeGrafter"/>
</dbReference>
<reference evidence="7 8" key="1">
    <citation type="submission" date="2019-10" db="EMBL/GenBank/DDBJ databases">
        <authorList>
            <person name="Karimi E."/>
        </authorList>
    </citation>
    <scope>NUCLEOTIDE SEQUENCE [LARGE SCALE GENOMIC DNA]</scope>
    <source>
        <strain evidence="7">Exiguobacterium sp. 9Y</strain>
    </source>
</reference>
<dbReference type="EMBL" id="CABWKQ010000019">
    <property type="protein sequence ID" value="VWX35579.1"/>
    <property type="molecule type" value="Genomic_DNA"/>
</dbReference>
<feature type="signal peptide" evidence="5">
    <location>
        <begin position="1"/>
        <end position="20"/>
    </location>
</feature>
<evidence type="ECO:0000256" key="3">
    <source>
        <dbReference type="ARBA" id="ARBA00022448"/>
    </source>
</evidence>
<dbReference type="AlphaFoldDB" id="A0A653I9H9"/>
<keyword evidence="8" id="KW-1185">Reference proteome</keyword>
<keyword evidence="3" id="KW-0813">Transport</keyword>
<name>A0A653I9H9_9BACL</name>
<dbReference type="InterPro" id="IPR002491">
    <property type="entry name" value="ABC_transptr_periplasmic_BD"/>
</dbReference>
<sequence>MKKWFLLVIAICVVALGACGKGTDESAASSDEKMTIKHELGSTEVVKDPKKVVVFDFGALDTLDELGVEVAGLPKELVPAYLKQYEADQYTSVGSLKEPNFEAISELAPDVILISARQSEMYKEFSKIAPTIYVGIDTQDYMTSFKDNVNMLGKLFGKEAEATAALKEVDKKIAAVKEDAKEAPESLVLIAGDKSMSAFGPGSRFGLIYDAFGLKAIDTTLDQAVHGQDVSYEYIVKKNPGIIFVIDRGEAIGEGASAKQAMDNELLKNVDAVKNNKVVYLSGDVWYLSGGGIQSIEKMIEEIKTAL</sequence>
<evidence type="ECO:0000259" key="6">
    <source>
        <dbReference type="PROSITE" id="PS50983"/>
    </source>
</evidence>
<dbReference type="GO" id="GO:1901678">
    <property type="term" value="P:iron coordination entity transport"/>
    <property type="evidence" value="ECO:0007669"/>
    <property type="project" value="UniProtKB-ARBA"/>
</dbReference>
<gene>
    <name evidence="7" type="primary">pbtQ</name>
    <name evidence="7" type="ORF">EXIGUO9Y_260038</name>
</gene>
<feature type="chain" id="PRO_5039499884" evidence="5">
    <location>
        <begin position="21"/>
        <end position="307"/>
    </location>
</feature>
<evidence type="ECO:0000313" key="7">
    <source>
        <dbReference type="EMBL" id="VWX35579.1"/>
    </source>
</evidence>
<evidence type="ECO:0000256" key="4">
    <source>
        <dbReference type="ARBA" id="ARBA00022729"/>
    </source>
</evidence>
<feature type="domain" description="Fe/B12 periplasmic-binding" evidence="6">
    <location>
        <begin position="51"/>
        <end position="307"/>
    </location>
</feature>
<dbReference type="PROSITE" id="PS51257">
    <property type="entry name" value="PROKAR_LIPOPROTEIN"/>
    <property type="match status" value="1"/>
</dbReference>
<keyword evidence="7" id="KW-0449">Lipoprotein</keyword>
<proteinExistence type="inferred from homology"/>
<evidence type="ECO:0000256" key="1">
    <source>
        <dbReference type="ARBA" id="ARBA00004196"/>
    </source>
</evidence>
<comment type="similarity">
    <text evidence="2">Belongs to the bacterial solute-binding protein 8 family.</text>
</comment>